<dbReference type="InterPro" id="IPR006230">
    <property type="entry name" value="MutL"/>
</dbReference>
<dbReference type="Pfam" id="PF13941">
    <property type="entry name" value="MutL"/>
    <property type="match status" value="1"/>
</dbReference>
<dbReference type="SUPFAM" id="SSF53067">
    <property type="entry name" value="Actin-like ATPase domain"/>
    <property type="match status" value="1"/>
</dbReference>
<proteinExistence type="predicted"/>
<dbReference type="InterPro" id="IPR043129">
    <property type="entry name" value="ATPase_NBD"/>
</dbReference>
<sequence>MTILAVDFGSTFTKGALLADDGTVLATGSTPTTGTQGGGDILDGYQTLRAELRVPDDATVRACSSAGGGLRLAVVGYERTVTAEAGHRVGLSAGAKVVHVAAGELTTVDVAAVRAARPDLVLLVGGTDGGNRDVLLHNAGRLAKGQIGGRGAHAVPVVVAGNVEARNEAAAVLATTGRPTVLADNVLPQIGVIAPESARAAIREAFLRHVIGGKGLSRDPAFAAMVEAATPDVVLRGVEVLASVCGGGDVLVVDVGGATTDVYSCLTPRGEDASLRKDVVAPLWHARTVEGDLGMRWNAEHVVEAAAAEHLLDTVAKPAALTAYAARVHEQPGSLPEDDVERRLDLELARLAALVAVRRHARPSQPTESPRPLADVTRLVGSGGALRHADAAGREQVLGAVLADHAGGWKVPRAARASVDTAYLLFAVGLLAGHPATQGLARTLAQQVLPL</sequence>
<evidence type="ECO:0000313" key="2">
    <source>
        <dbReference type="Proteomes" id="UP001501285"/>
    </source>
</evidence>
<protein>
    <submittedName>
        <fullName evidence="1">Methylaspartate mutase accessory protein GlmL</fullName>
    </submittedName>
</protein>
<gene>
    <name evidence="1" type="primary">glmL</name>
    <name evidence="1" type="ORF">GCM10009740_07370</name>
</gene>
<dbReference type="Proteomes" id="UP001501285">
    <property type="component" value="Unassembled WGS sequence"/>
</dbReference>
<dbReference type="NCBIfam" id="TIGR01319">
    <property type="entry name" value="glmL_fam"/>
    <property type="match status" value="1"/>
</dbReference>
<evidence type="ECO:0000313" key="1">
    <source>
        <dbReference type="EMBL" id="GAA2021317.1"/>
    </source>
</evidence>
<name>A0ABN2TTY8_9MICO</name>
<dbReference type="RefSeq" id="WP_343987687.1">
    <property type="nucleotide sequence ID" value="NZ_BAAANB010000001.1"/>
</dbReference>
<comment type="caution">
    <text evidence="1">The sequence shown here is derived from an EMBL/GenBank/DDBJ whole genome shotgun (WGS) entry which is preliminary data.</text>
</comment>
<reference evidence="1 2" key="1">
    <citation type="journal article" date="2019" name="Int. J. Syst. Evol. Microbiol.">
        <title>The Global Catalogue of Microorganisms (GCM) 10K type strain sequencing project: providing services to taxonomists for standard genome sequencing and annotation.</title>
        <authorList>
            <consortium name="The Broad Institute Genomics Platform"/>
            <consortium name="The Broad Institute Genome Sequencing Center for Infectious Disease"/>
            <person name="Wu L."/>
            <person name="Ma J."/>
        </authorList>
    </citation>
    <scope>NUCLEOTIDE SEQUENCE [LARGE SCALE GENOMIC DNA]</scope>
    <source>
        <strain evidence="1 2">JCM 14283</strain>
    </source>
</reference>
<dbReference type="EMBL" id="BAAANB010000001">
    <property type="protein sequence ID" value="GAA2021317.1"/>
    <property type="molecule type" value="Genomic_DNA"/>
</dbReference>
<accession>A0ABN2TTY8</accession>
<keyword evidence="2" id="KW-1185">Reference proteome</keyword>
<organism evidence="1 2">
    <name type="scientific">Terrabacter terrae</name>
    <dbReference type="NCBI Taxonomy" id="318434"/>
    <lineage>
        <taxon>Bacteria</taxon>
        <taxon>Bacillati</taxon>
        <taxon>Actinomycetota</taxon>
        <taxon>Actinomycetes</taxon>
        <taxon>Micrococcales</taxon>
        <taxon>Intrasporangiaceae</taxon>
        <taxon>Terrabacter</taxon>
    </lineage>
</organism>